<proteinExistence type="predicted"/>
<dbReference type="Gene3D" id="3.40.1710.10">
    <property type="entry name" value="abc type-2 transporter like domain"/>
    <property type="match status" value="1"/>
</dbReference>
<keyword evidence="5 6" id="KW-0472">Membrane</keyword>
<feature type="transmembrane region" description="Helical" evidence="6">
    <location>
        <begin position="247"/>
        <end position="273"/>
    </location>
</feature>
<feature type="transmembrane region" description="Helical" evidence="6">
    <location>
        <begin position="285"/>
        <end position="309"/>
    </location>
</feature>
<dbReference type="EMBL" id="JAQSIO010000002">
    <property type="protein sequence ID" value="MDD0814454.1"/>
    <property type="molecule type" value="Genomic_DNA"/>
</dbReference>
<comment type="caution">
    <text evidence="8">The sequence shown here is derived from an EMBL/GenBank/DDBJ whole genome shotgun (WGS) entry which is preliminary data.</text>
</comment>
<dbReference type="Proteomes" id="UP001528672">
    <property type="component" value="Unassembled WGS sequence"/>
</dbReference>
<keyword evidence="9" id="KW-1185">Reference proteome</keyword>
<evidence type="ECO:0000313" key="8">
    <source>
        <dbReference type="EMBL" id="MDD0814454.1"/>
    </source>
</evidence>
<keyword evidence="2" id="KW-1003">Cell membrane</keyword>
<feature type="transmembrane region" description="Helical" evidence="6">
    <location>
        <begin position="376"/>
        <end position="395"/>
    </location>
</feature>
<feature type="transmembrane region" description="Helical" evidence="6">
    <location>
        <begin position="39"/>
        <end position="57"/>
    </location>
</feature>
<organism evidence="8 9">
    <name type="scientific">Curvibacter microcysteis</name>
    <dbReference type="NCBI Taxonomy" id="3026419"/>
    <lineage>
        <taxon>Bacteria</taxon>
        <taxon>Pseudomonadati</taxon>
        <taxon>Pseudomonadota</taxon>
        <taxon>Betaproteobacteria</taxon>
        <taxon>Burkholderiales</taxon>
        <taxon>Comamonadaceae</taxon>
        <taxon>Curvibacter</taxon>
    </lineage>
</organism>
<evidence type="ECO:0000259" key="7">
    <source>
        <dbReference type="Pfam" id="PF12698"/>
    </source>
</evidence>
<sequence length="408" mass="43543">MPASMAATVSAPAPLGFGARFAQVWWREAALLRQRPLDLAWLSWVPLLGVGLLWWIFSAGLPTALPIGVLDQDHSALSRQVSRFLDAAPGLQLAAQYENEAEVERALRRGEVHAVLLIPPTLSRDIKRGQRAQLTLLHNAQLGTHSGLIQKEVRTVVGTLGAGIELSSRTKRGETSPAARAHLEPLRVGGLTLFNTSLDYERYLAAALIPALLHILAMTAGAWGVGRELRDRSVGDWLPAGSSWAQALAALLGKLAWPALSLGLLAAVTWLGLTAGRGWSVPGSLLGSLFALEVFLGLSVLMGALAALATRSLRTALSATGFITAPAFAFSGVGFPLLAMPPLAQVWAQCLPYTHYIRTQTEQLHLGAPWALSAPAPLWMLLISLLMAAGAAALLRRVAARPERWGAR</sequence>
<name>A0ABT5MEY9_9BURK</name>
<feature type="domain" description="ABC-2 type transporter transmembrane" evidence="7">
    <location>
        <begin position="40"/>
        <end position="390"/>
    </location>
</feature>
<evidence type="ECO:0000256" key="6">
    <source>
        <dbReference type="SAM" id="Phobius"/>
    </source>
</evidence>
<evidence type="ECO:0000256" key="1">
    <source>
        <dbReference type="ARBA" id="ARBA00004651"/>
    </source>
</evidence>
<comment type="subcellular location">
    <subcellularLocation>
        <location evidence="1">Cell membrane</location>
        <topology evidence="1">Multi-pass membrane protein</topology>
    </subcellularLocation>
</comment>
<feature type="transmembrane region" description="Helical" evidence="6">
    <location>
        <begin position="203"/>
        <end position="226"/>
    </location>
</feature>
<dbReference type="InterPro" id="IPR013525">
    <property type="entry name" value="ABC2_TM"/>
</dbReference>
<evidence type="ECO:0000313" key="9">
    <source>
        <dbReference type="Proteomes" id="UP001528672"/>
    </source>
</evidence>
<keyword evidence="4 6" id="KW-1133">Transmembrane helix</keyword>
<protein>
    <submittedName>
        <fullName evidence="8">ABC transporter permease</fullName>
    </submittedName>
</protein>
<dbReference type="PANTHER" id="PTHR30294:SF47">
    <property type="entry name" value="INNER MEMBRANE TRANSPORT PERMEASE YHHJ"/>
    <property type="match status" value="1"/>
</dbReference>
<accession>A0ABT5MEY9</accession>
<dbReference type="Pfam" id="PF12698">
    <property type="entry name" value="ABC2_membrane_3"/>
    <property type="match status" value="1"/>
</dbReference>
<reference evidence="8 9" key="1">
    <citation type="submission" date="2023-02" db="EMBL/GenBank/DDBJ databases">
        <title>Bacterial whole genome sequence for Curvibacter sp. HBC28.</title>
        <authorList>
            <person name="Le V."/>
            <person name="Ko S.-R."/>
            <person name="Ahn C.-Y."/>
            <person name="Oh H.-M."/>
        </authorList>
    </citation>
    <scope>NUCLEOTIDE SEQUENCE [LARGE SCALE GENOMIC DNA]</scope>
    <source>
        <strain evidence="8 9">HBC28</strain>
    </source>
</reference>
<evidence type="ECO:0000256" key="5">
    <source>
        <dbReference type="ARBA" id="ARBA00023136"/>
    </source>
</evidence>
<evidence type="ECO:0000256" key="4">
    <source>
        <dbReference type="ARBA" id="ARBA00022989"/>
    </source>
</evidence>
<dbReference type="RefSeq" id="WP_273926065.1">
    <property type="nucleotide sequence ID" value="NZ_JAQSIO010000002.1"/>
</dbReference>
<evidence type="ECO:0000256" key="3">
    <source>
        <dbReference type="ARBA" id="ARBA00022692"/>
    </source>
</evidence>
<keyword evidence="3 6" id="KW-0812">Transmembrane</keyword>
<gene>
    <name evidence="8" type="ORF">PSQ39_07410</name>
</gene>
<dbReference type="PANTHER" id="PTHR30294">
    <property type="entry name" value="MEMBRANE COMPONENT OF ABC TRANSPORTER YHHJ-RELATED"/>
    <property type="match status" value="1"/>
</dbReference>
<evidence type="ECO:0000256" key="2">
    <source>
        <dbReference type="ARBA" id="ARBA00022475"/>
    </source>
</evidence>
<dbReference type="InterPro" id="IPR051449">
    <property type="entry name" value="ABC-2_transporter_component"/>
</dbReference>
<feature type="transmembrane region" description="Helical" evidence="6">
    <location>
        <begin position="316"/>
        <end position="339"/>
    </location>
</feature>